<evidence type="ECO:0000256" key="2">
    <source>
        <dbReference type="ARBA" id="ARBA00013168"/>
    </source>
</evidence>
<protein>
    <recommendedName>
        <fullName evidence="2">alanine--tRNA ligase</fullName>
        <ecNumber evidence="2">6.1.1.7</ecNumber>
    </recommendedName>
</protein>
<dbReference type="InterPro" id="IPR018162">
    <property type="entry name" value="Ala-tRNA-ligase_IIc_anticod-bd"/>
</dbReference>
<dbReference type="GO" id="GO:0002161">
    <property type="term" value="F:aminoacyl-tRNA deacylase activity"/>
    <property type="evidence" value="ECO:0007669"/>
    <property type="project" value="TreeGrafter"/>
</dbReference>
<keyword evidence="7" id="KW-0694">RNA-binding</keyword>
<dbReference type="AlphaFoldDB" id="A0A7L6B0C7"/>
<dbReference type="EMBL" id="CP059322">
    <property type="protein sequence ID" value="QLQ35422.1"/>
    <property type="molecule type" value="Genomic_DNA"/>
</dbReference>
<dbReference type="Gene3D" id="3.30.930.10">
    <property type="entry name" value="Bira Bifunctional Protein, Domain 2"/>
    <property type="match status" value="1"/>
</dbReference>
<proteinExistence type="inferred from homology"/>
<keyword evidence="5" id="KW-0547">Nucleotide-binding</keyword>
<dbReference type="PANTHER" id="PTHR11777:SF9">
    <property type="entry name" value="ALANINE--TRNA LIGASE, CYTOPLASMIC"/>
    <property type="match status" value="1"/>
</dbReference>
<keyword evidence="6" id="KW-0067">ATP-binding</keyword>
<reference evidence="11 12" key="2">
    <citation type="journal article" date="2021" name="Mar. Drugs">
        <title>A New Micromonospora Strain with Antibiotic Activity Isolated from the Microbiome of a Mid-Atlantic Deep-Sea Sponge.</title>
        <authorList>
            <person name="Back C.R."/>
            <person name="Stennett H.L."/>
            <person name="Williams S.E."/>
            <person name="Wang L."/>
            <person name="Ojeda Gomez J."/>
            <person name="Abdulle O.M."/>
            <person name="Duffy T."/>
            <person name="Neal C."/>
            <person name="Mantell J."/>
            <person name="Jepson M.A."/>
            <person name="Hendry K.R."/>
            <person name="Powell D."/>
            <person name="Stach J.E.M."/>
            <person name="Essex-Lopresti A.E."/>
            <person name="Willis C.L."/>
            <person name="Curnow P."/>
            <person name="Race P.R."/>
        </authorList>
    </citation>
    <scope>NUCLEOTIDE SEQUENCE [LARGE SCALE GENOMIC DNA]</scope>
    <source>
        <strain evidence="11 12">28ISP2-46</strain>
    </source>
</reference>
<keyword evidence="4 11" id="KW-0436">Ligase</keyword>
<evidence type="ECO:0000256" key="7">
    <source>
        <dbReference type="ARBA" id="ARBA00022884"/>
    </source>
</evidence>
<evidence type="ECO:0000256" key="1">
    <source>
        <dbReference type="ARBA" id="ARBA00008226"/>
    </source>
</evidence>
<evidence type="ECO:0000256" key="6">
    <source>
        <dbReference type="ARBA" id="ARBA00022840"/>
    </source>
</evidence>
<feature type="domain" description="Alanyl-transfer RNA synthetases family profile" evidence="10">
    <location>
        <begin position="1"/>
        <end position="390"/>
    </location>
</feature>
<dbReference type="PANTHER" id="PTHR11777">
    <property type="entry name" value="ALANYL-TRNA SYNTHETASE"/>
    <property type="match status" value="1"/>
</dbReference>
<keyword evidence="9" id="KW-0030">Aminoacyl-tRNA synthetase</keyword>
<dbReference type="PROSITE" id="PS50860">
    <property type="entry name" value="AA_TRNA_LIGASE_II_ALA"/>
    <property type="match status" value="1"/>
</dbReference>
<dbReference type="RefSeq" id="WP_181567955.1">
    <property type="nucleotide sequence ID" value="NZ_CP059322.2"/>
</dbReference>
<keyword evidence="8" id="KW-0648">Protein biosynthesis</keyword>
<evidence type="ECO:0000313" key="12">
    <source>
        <dbReference type="Proteomes" id="UP000510844"/>
    </source>
</evidence>
<dbReference type="KEGG" id="mfeu:H1D33_18725"/>
<dbReference type="InterPro" id="IPR002318">
    <property type="entry name" value="Ala-tRNA-lgiase_IIc"/>
</dbReference>
<dbReference type="CDD" id="cd00673">
    <property type="entry name" value="AlaRS_core"/>
    <property type="match status" value="1"/>
</dbReference>
<keyword evidence="12" id="KW-1185">Reference proteome</keyword>
<sequence length="390" mass="44100">MTPDEIIRTFEDHYHRLGHSDAPESSLVPPPGDPVLFTTSGMHPLTPYLLGRPHPGGRRLVNVQRCLRTTDLDEVGDRTHLTVFQMLGSWSLGDYDIVTSLRWGFELLTDGYRIPPERLHATVFGGDDHLGPDETARETWTALGVPVEALGEDNWWSNGPTGPCGPDSEIFVWTGDGPPTGTPSGDDRWVEVWNHVQMRYHRHPDGRLTPLPLSSIDTGMGLERLEMVLRGETSVFTGDGLRPWVDAVRERWDLPETDRRVVADHLRSAVVVLADGVRPGNTGRGYVLRRLVRRALTVLWRDDETRSLAELPPGGYPDTLRRFRRPVDPGPLREVLGDEERRFRELLRRGRPLVDRVRARGPLTERDYHWLHDTHGLPRELVDGLLTDAA</sequence>
<dbReference type="Pfam" id="PF01411">
    <property type="entry name" value="tRNA-synt_2c"/>
    <property type="match status" value="1"/>
</dbReference>
<dbReference type="EC" id="6.1.1.7" evidence="2"/>
<name>A0A7L6B0C7_9ACTN</name>
<reference evidence="12" key="1">
    <citation type="submission" date="2020-07" db="EMBL/GenBank/DDBJ databases">
        <title>A new Micromonospora strain with potent antibiotic activity isolated from the microbiome of a mid-Atlantic deep-sea sponge.</title>
        <authorList>
            <person name="Back C.R."/>
            <person name="Stennett H.L."/>
            <person name="Williams S.E."/>
            <person name="Wang L."/>
            <person name="Ojeda Gomez J."/>
            <person name="Abdulle O.M."/>
            <person name="Duffy T."/>
            <person name="Hendry K.R."/>
            <person name="Powell D."/>
            <person name="Stach J.E."/>
            <person name="Essex-Lopresti A.E."/>
            <person name="Willis C.L."/>
            <person name="Curnow P."/>
            <person name="Race P.R."/>
        </authorList>
    </citation>
    <scope>NUCLEOTIDE SEQUENCE [LARGE SCALE GENOMIC DNA]</scope>
    <source>
        <strain evidence="12">28ISP2-46</strain>
    </source>
</reference>
<dbReference type="PRINTS" id="PR00980">
    <property type="entry name" value="TRNASYNTHALA"/>
</dbReference>
<dbReference type="Proteomes" id="UP000510844">
    <property type="component" value="Chromosome"/>
</dbReference>
<dbReference type="InterPro" id="IPR045864">
    <property type="entry name" value="aa-tRNA-synth_II/BPL/LPL"/>
</dbReference>
<dbReference type="InterPro" id="IPR050058">
    <property type="entry name" value="Ala-tRNA_ligase"/>
</dbReference>
<evidence type="ECO:0000259" key="10">
    <source>
        <dbReference type="PROSITE" id="PS50860"/>
    </source>
</evidence>
<keyword evidence="3" id="KW-0820">tRNA-binding</keyword>
<gene>
    <name evidence="11" type="ORF">H1D33_18725</name>
</gene>
<dbReference type="FunFam" id="3.30.930.10:FF:000180">
    <property type="entry name" value="Alanyl tRNA synthetase"/>
    <property type="match status" value="1"/>
</dbReference>
<evidence type="ECO:0000256" key="3">
    <source>
        <dbReference type="ARBA" id="ARBA00022555"/>
    </source>
</evidence>
<evidence type="ECO:0000256" key="8">
    <source>
        <dbReference type="ARBA" id="ARBA00022917"/>
    </source>
</evidence>
<evidence type="ECO:0000256" key="5">
    <source>
        <dbReference type="ARBA" id="ARBA00022741"/>
    </source>
</evidence>
<dbReference type="SUPFAM" id="SSF55681">
    <property type="entry name" value="Class II aaRS and biotin synthetases"/>
    <property type="match status" value="1"/>
</dbReference>
<evidence type="ECO:0000256" key="4">
    <source>
        <dbReference type="ARBA" id="ARBA00022598"/>
    </source>
</evidence>
<dbReference type="SUPFAM" id="SSF101353">
    <property type="entry name" value="Putative anticodon-binding domain of alanyl-tRNA synthetase (AlaRS)"/>
    <property type="match status" value="1"/>
</dbReference>
<dbReference type="GO" id="GO:0000049">
    <property type="term" value="F:tRNA binding"/>
    <property type="evidence" value="ECO:0007669"/>
    <property type="project" value="UniProtKB-KW"/>
</dbReference>
<dbReference type="GO" id="GO:0004813">
    <property type="term" value="F:alanine-tRNA ligase activity"/>
    <property type="evidence" value="ECO:0007669"/>
    <property type="project" value="UniProtKB-EC"/>
</dbReference>
<evidence type="ECO:0000313" key="11">
    <source>
        <dbReference type="EMBL" id="QLQ35422.1"/>
    </source>
</evidence>
<accession>A0A7L6B0C7</accession>
<dbReference type="GO" id="GO:0006419">
    <property type="term" value="P:alanyl-tRNA aminoacylation"/>
    <property type="evidence" value="ECO:0007669"/>
    <property type="project" value="InterPro"/>
</dbReference>
<evidence type="ECO:0000256" key="9">
    <source>
        <dbReference type="ARBA" id="ARBA00023146"/>
    </source>
</evidence>
<dbReference type="InterPro" id="IPR018165">
    <property type="entry name" value="Ala-tRNA-synth_IIc_core"/>
</dbReference>
<dbReference type="GO" id="GO:0005829">
    <property type="term" value="C:cytosol"/>
    <property type="evidence" value="ECO:0007669"/>
    <property type="project" value="TreeGrafter"/>
</dbReference>
<dbReference type="InterPro" id="IPR018164">
    <property type="entry name" value="Ala-tRNA-synth_IIc_N"/>
</dbReference>
<comment type="similarity">
    <text evidence="1">Belongs to the class-II aminoacyl-tRNA synthetase family.</text>
</comment>
<organism evidence="11 12">
    <name type="scientific">Micromonospora robiginosa</name>
    <dbReference type="NCBI Taxonomy" id="2749844"/>
    <lineage>
        <taxon>Bacteria</taxon>
        <taxon>Bacillati</taxon>
        <taxon>Actinomycetota</taxon>
        <taxon>Actinomycetes</taxon>
        <taxon>Micromonosporales</taxon>
        <taxon>Micromonosporaceae</taxon>
        <taxon>Micromonospora</taxon>
    </lineage>
</organism>
<dbReference type="GO" id="GO:0005524">
    <property type="term" value="F:ATP binding"/>
    <property type="evidence" value="ECO:0007669"/>
    <property type="project" value="UniProtKB-KW"/>
</dbReference>